<keyword evidence="3 6" id="KW-0564">Palmitate</keyword>
<dbReference type="KEGG" id="aha:AHA_3248"/>
<comment type="similarity">
    <text evidence="6">Belongs to the LptE lipoprotein family.</text>
</comment>
<comment type="subunit">
    <text evidence="6">Component of the lipopolysaccharide transport and assembly complex. Interacts with LptD.</text>
</comment>
<evidence type="ECO:0000256" key="5">
    <source>
        <dbReference type="ARBA" id="ARBA00023288"/>
    </source>
</evidence>
<evidence type="ECO:0000256" key="1">
    <source>
        <dbReference type="ARBA" id="ARBA00022729"/>
    </source>
</evidence>
<dbReference type="PROSITE" id="PS51257">
    <property type="entry name" value="PROKAR_LIPOPROTEIN"/>
    <property type="match status" value="1"/>
</dbReference>
<evidence type="ECO:0000256" key="3">
    <source>
        <dbReference type="ARBA" id="ARBA00023139"/>
    </source>
</evidence>
<dbReference type="OrthoDB" id="5801564at2"/>
<comment type="subcellular location">
    <subcellularLocation>
        <location evidence="6">Cell outer membrane</location>
        <topology evidence="6">Lipid-anchor</topology>
    </subcellularLocation>
</comment>
<organism evidence="7 8">
    <name type="scientific">Aeromonas hydrophila subsp. hydrophila (strain ATCC 7966 / DSM 30187 / BCRC 13018 / CCUG 14551 / JCM 1027 / KCTC 2358 / NCIMB 9240 / NCTC 8049)</name>
    <dbReference type="NCBI Taxonomy" id="380703"/>
    <lineage>
        <taxon>Bacteria</taxon>
        <taxon>Pseudomonadati</taxon>
        <taxon>Pseudomonadota</taxon>
        <taxon>Gammaproteobacteria</taxon>
        <taxon>Aeromonadales</taxon>
        <taxon>Aeromonadaceae</taxon>
        <taxon>Aeromonas</taxon>
    </lineage>
</organism>
<name>A0KN88_AERHH</name>
<comment type="function">
    <text evidence="6">Together with LptD, is involved in the assembly of lipopolysaccharide (LPS) at the surface of the outer membrane. Required for the proper assembly of LptD. Binds LPS and may serve as the LPS recognition site at the outer membrane.</text>
</comment>
<dbReference type="AlphaFoldDB" id="A0KN88"/>
<dbReference type="HOGENOM" id="CLU_103309_1_0_6"/>
<dbReference type="STRING" id="380703.AHA_3248"/>
<evidence type="ECO:0000313" key="7">
    <source>
        <dbReference type="EMBL" id="ABK36624.1"/>
    </source>
</evidence>
<keyword evidence="1 6" id="KW-0732">Signal</keyword>
<dbReference type="GO" id="GO:0009279">
    <property type="term" value="C:cell outer membrane"/>
    <property type="evidence" value="ECO:0007669"/>
    <property type="project" value="UniProtKB-SubCell"/>
</dbReference>
<protein>
    <recommendedName>
        <fullName evidence="6">LPS-assembly lipoprotein LptE</fullName>
    </recommendedName>
</protein>
<dbReference type="PANTHER" id="PTHR38098:SF1">
    <property type="entry name" value="LPS-ASSEMBLY LIPOPROTEIN LPTE"/>
    <property type="match status" value="1"/>
</dbReference>
<keyword evidence="5 6" id="KW-0449">Lipoprotein</keyword>
<dbReference type="EnsemblBacteria" id="ABK36624">
    <property type="protein sequence ID" value="ABK36624"/>
    <property type="gene ID" value="AHA_3248"/>
</dbReference>
<evidence type="ECO:0000256" key="2">
    <source>
        <dbReference type="ARBA" id="ARBA00023136"/>
    </source>
</evidence>
<dbReference type="GO" id="GO:0043165">
    <property type="term" value="P:Gram-negative-bacterium-type cell outer membrane assembly"/>
    <property type="evidence" value="ECO:0007669"/>
    <property type="project" value="UniProtKB-UniRule"/>
</dbReference>
<evidence type="ECO:0000256" key="4">
    <source>
        <dbReference type="ARBA" id="ARBA00023237"/>
    </source>
</evidence>
<dbReference type="Proteomes" id="UP000000756">
    <property type="component" value="Chromosome"/>
</dbReference>
<keyword evidence="8" id="KW-1185">Reference proteome</keyword>
<gene>
    <name evidence="7" type="primary">rlpB</name>
    <name evidence="6" type="synonym">lptE</name>
    <name evidence="7" type="ordered locus">AHA_3248</name>
</gene>
<dbReference type="Pfam" id="PF04390">
    <property type="entry name" value="LptE"/>
    <property type="match status" value="1"/>
</dbReference>
<dbReference type="HAMAP" id="MF_01186">
    <property type="entry name" value="LPS_assembly_LptE"/>
    <property type="match status" value="1"/>
</dbReference>
<reference evidence="7 8" key="1">
    <citation type="journal article" date="2006" name="J. Bacteriol.">
        <title>Genome sequence of Aeromonas hydrophila ATCC 7966T: jack of all trades.</title>
        <authorList>
            <person name="Seshadri R."/>
            <person name="Joseph S.W."/>
            <person name="Chopra A.K."/>
            <person name="Sha J."/>
            <person name="Shaw J."/>
            <person name="Graf J."/>
            <person name="Haft D."/>
            <person name="Wu M."/>
            <person name="Ren Q."/>
            <person name="Rosovitz M.J."/>
            <person name="Madupu R."/>
            <person name="Tallon L."/>
            <person name="Kim M."/>
            <person name="Jin S."/>
            <person name="Vuong H."/>
            <person name="Stine O.C."/>
            <person name="Ali A."/>
            <person name="Horneman A.J."/>
            <person name="Heidelberg J.F."/>
        </authorList>
    </citation>
    <scope>NUCLEOTIDE SEQUENCE [LARGE SCALE GENOMIC DNA]</scope>
    <source>
        <strain evidence="8">ATCC 7966 / DSM 30187 / BCRC 13018 / CCUG 14551 / JCM 1027 / KCTC 2358 / NCIMB 9240 / NCTC 8049</strain>
    </source>
</reference>
<accession>A0KN88</accession>
<dbReference type="eggNOG" id="COG2980">
    <property type="taxonomic scope" value="Bacteria"/>
</dbReference>
<sequence>MQRGFSMGTTLTRWLTILLTGLLLQACGFQMRGTAIPPELMTMKVVGDNKSDFYRLVTTRLKAAGVQLADKEGIPVLTLSGVGSTSQVASVDSIGQAREYVLGYNTQFTVSMPGKPTQVFPIAFNRSFLNKPDAALASSREQEQLGKEMQEQAANLVIRQLSQVKF</sequence>
<dbReference type="PATRIC" id="fig|380703.7.peg.3243"/>
<dbReference type="GO" id="GO:1990351">
    <property type="term" value="C:transporter complex"/>
    <property type="evidence" value="ECO:0007669"/>
    <property type="project" value="TreeGrafter"/>
</dbReference>
<dbReference type="GO" id="GO:0015920">
    <property type="term" value="P:lipopolysaccharide transport"/>
    <property type="evidence" value="ECO:0007669"/>
    <property type="project" value="TreeGrafter"/>
</dbReference>
<proteinExistence type="inferred from homology"/>
<keyword evidence="4 6" id="KW-0998">Cell outer membrane</keyword>
<keyword evidence="2 6" id="KW-0472">Membrane</keyword>
<dbReference type="GO" id="GO:0001530">
    <property type="term" value="F:lipopolysaccharide binding"/>
    <property type="evidence" value="ECO:0007669"/>
    <property type="project" value="TreeGrafter"/>
</dbReference>
<dbReference type="EMBL" id="CP000462">
    <property type="protein sequence ID" value="ABK36624.1"/>
    <property type="molecule type" value="Genomic_DNA"/>
</dbReference>
<dbReference type="PANTHER" id="PTHR38098">
    <property type="entry name" value="LPS-ASSEMBLY LIPOPROTEIN LPTE"/>
    <property type="match status" value="1"/>
</dbReference>
<evidence type="ECO:0000256" key="6">
    <source>
        <dbReference type="HAMAP-Rule" id="MF_01186"/>
    </source>
</evidence>
<dbReference type="Gene3D" id="3.30.160.150">
    <property type="entry name" value="Lipoprotein like domain"/>
    <property type="match status" value="1"/>
</dbReference>
<evidence type="ECO:0000313" key="8">
    <source>
        <dbReference type="Proteomes" id="UP000000756"/>
    </source>
</evidence>
<dbReference type="InterPro" id="IPR007485">
    <property type="entry name" value="LPS_assembly_LptE"/>
</dbReference>